<dbReference type="GO" id="GO:0015976">
    <property type="term" value="P:carbon utilization"/>
    <property type="evidence" value="ECO:0007669"/>
    <property type="project" value="InterPro"/>
</dbReference>
<gene>
    <name evidence="9" type="ORF">DF3PB_1780008</name>
</gene>
<evidence type="ECO:0000256" key="3">
    <source>
        <dbReference type="ARBA" id="ARBA00012925"/>
    </source>
</evidence>
<evidence type="ECO:0000256" key="7">
    <source>
        <dbReference type="ARBA" id="ARBA00048348"/>
    </source>
</evidence>
<dbReference type="PANTHER" id="PTHR11002:SF76">
    <property type="entry name" value="CARBONIC ANHYDRASE"/>
    <property type="match status" value="1"/>
</dbReference>
<dbReference type="GO" id="GO:0008270">
    <property type="term" value="F:zinc ion binding"/>
    <property type="evidence" value="ECO:0007669"/>
    <property type="project" value="InterPro"/>
</dbReference>
<accession>A0A380TAB6</accession>
<dbReference type="FunFam" id="3.40.1050.10:FF:000003">
    <property type="entry name" value="Carbonic anhydrase"/>
    <property type="match status" value="1"/>
</dbReference>
<feature type="compositionally biased region" description="Basic and acidic residues" evidence="8">
    <location>
        <begin position="1"/>
        <end position="15"/>
    </location>
</feature>
<protein>
    <recommendedName>
        <fullName evidence="3">carbonic anhydrase</fullName>
        <ecNumber evidence="3">4.2.1.1</ecNumber>
    </recommendedName>
</protein>
<reference evidence="9" key="1">
    <citation type="submission" date="2018-07" db="EMBL/GenBank/DDBJ databases">
        <authorList>
            <person name="Quirk P.G."/>
            <person name="Krulwich T.A."/>
        </authorList>
    </citation>
    <scope>NUCLEOTIDE SEQUENCE</scope>
</reference>
<comment type="cofactor">
    <cofactor evidence="1">
        <name>Zn(2+)</name>
        <dbReference type="ChEBI" id="CHEBI:29105"/>
    </cofactor>
</comment>
<comment type="catalytic activity">
    <reaction evidence="7">
        <text>hydrogencarbonate + H(+) = CO2 + H2O</text>
        <dbReference type="Rhea" id="RHEA:10748"/>
        <dbReference type="ChEBI" id="CHEBI:15377"/>
        <dbReference type="ChEBI" id="CHEBI:15378"/>
        <dbReference type="ChEBI" id="CHEBI:16526"/>
        <dbReference type="ChEBI" id="CHEBI:17544"/>
        <dbReference type="EC" id="4.2.1.1"/>
    </reaction>
</comment>
<name>A0A380TAB6_9ZZZZ</name>
<organism evidence="9">
    <name type="scientific">metagenome</name>
    <dbReference type="NCBI Taxonomy" id="256318"/>
    <lineage>
        <taxon>unclassified sequences</taxon>
        <taxon>metagenomes</taxon>
    </lineage>
</organism>
<evidence type="ECO:0000256" key="6">
    <source>
        <dbReference type="ARBA" id="ARBA00023239"/>
    </source>
</evidence>
<dbReference type="Pfam" id="PF00484">
    <property type="entry name" value="Pro_CA"/>
    <property type="match status" value="1"/>
</dbReference>
<feature type="region of interest" description="Disordered" evidence="8">
    <location>
        <begin position="1"/>
        <end position="20"/>
    </location>
</feature>
<dbReference type="CDD" id="cd00884">
    <property type="entry name" value="beta_CA_cladeB"/>
    <property type="match status" value="1"/>
</dbReference>
<dbReference type="EC" id="4.2.1.1" evidence="3"/>
<proteinExistence type="inferred from homology"/>
<dbReference type="EMBL" id="UIDG01000088">
    <property type="protein sequence ID" value="SUS05189.1"/>
    <property type="molecule type" value="Genomic_DNA"/>
</dbReference>
<dbReference type="SMART" id="SM00947">
    <property type="entry name" value="Pro_CA"/>
    <property type="match status" value="1"/>
</dbReference>
<dbReference type="InterPro" id="IPR036874">
    <property type="entry name" value="Carbonic_anhydrase_sf"/>
</dbReference>
<dbReference type="AlphaFoldDB" id="A0A380TAB6"/>
<evidence type="ECO:0000256" key="1">
    <source>
        <dbReference type="ARBA" id="ARBA00001947"/>
    </source>
</evidence>
<dbReference type="InterPro" id="IPR001765">
    <property type="entry name" value="Carbonic_anhydrase"/>
</dbReference>
<dbReference type="Gene3D" id="3.40.1050.10">
    <property type="entry name" value="Carbonic anhydrase"/>
    <property type="match status" value="1"/>
</dbReference>
<dbReference type="SUPFAM" id="SSF53056">
    <property type="entry name" value="beta-carbonic anhydrase, cab"/>
    <property type="match status" value="1"/>
</dbReference>
<evidence type="ECO:0000256" key="5">
    <source>
        <dbReference type="ARBA" id="ARBA00022833"/>
    </source>
</evidence>
<dbReference type="InterPro" id="IPR015892">
    <property type="entry name" value="Carbonic_anhydrase_CS"/>
</dbReference>
<keyword evidence="6 9" id="KW-0456">Lyase</keyword>
<dbReference type="PROSITE" id="PS00705">
    <property type="entry name" value="PROK_CO2_ANHYDRASE_2"/>
    <property type="match status" value="1"/>
</dbReference>
<comment type="similarity">
    <text evidence="2">Belongs to the beta-class carbonic anhydrase family.</text>
</comment>
<keyword evidence="5" id="KW-0862">Zinc</keyword>
<keyword evidence="4" id="KW-0479">Metal-binding</keyword>
<sequence length="247" mass="27302">MSRVCDRIERRDQRAPDNGSNEMAIDKLAAGFLAFRSGSFMPNREFFAALANKQSPKVMVIGCSDSRVDPAILTNADPGDLFMVRNVANLVPPCAMDDAKHGTSAALQFAVTALNVEHIIVLGHVNCGGIKALLTGDPGVSHVHSFIANWMQIADEARRRTLVIARHKSIEEQLRTLEREAIKTSLANLLSFPWIAERVEDGRLAIHGWYFDLDDGNMYVFTPETDTFALLSPELIGSLVARREAQR</sequence>
<dbReference type="GO" id="GO:0004089">
    <property type="term" value="F:carbonate dehydratase activity"/>
    <property type="evidence" value="ECO:0007669"/>
    <property type="project" value="UniProtKB-EC"/>
</dbReference>
<dbReference type="InterPro" id="IPR045066">
    <property type="entry name" value="Beta_CA_cladeB"/>
</dbReference>
<dbReference type="PROSITE" id="PS00704">
    <property type="entry name" value="PROK_CO2_ANHYDRASE_1"/>
    <property type="match status" value="1"/>
</dbReference>
<evidence type="ECO:0000256" key="8">
    <source>
        <dbReference type="SAM" id="MobiDB-lite"/>
    </source>
</evidence>
<evidence type="ECO:0000256" key="2">
    <source>
        <dbReference type="ARBA" id="ARBA00006217"/>
    </source>
</evidence>
<evidence type="ECO:0000313" key="9">
    <source>
        <dbReference type="EMBL" id="SUS05189.1"/>
    </source>
</evidence>
<dbReference type="PANTHER" id="PTHR11002">
    <property type="entry name" value="CARBONIC ANHYDRASE"/>
    <property type="match status" value="1"/>
</dbReference>
<evidence type="ECO:0000256" key="4">
    <source>
        <dbReference type="ARBA" id="ARBA00022723"/>
    </source>
</evidence>